<sequence length="335" mass="36518">MALTRREFTVATLASLAATSGMTLAVRAEGTKTIAVLFDGLYSEFWVAGIQIIRDDLKKRGFEIMEAISDKDDNKQFEQVRAAIARKVDGIIIVQTDSNAVIPAIKAANAAKIPMVHFNRPPAPSDAFSVAIQADNQKIARDAVLYACDVAKKSGQKHKAAILIGDLGDPNAIQRRDGFEEAVAQFPDVIEVVAKIPTDWNADTAFAGLTNALQANPDISFLFTSSDFLIPQIQQALKSADKWHKIGEEGHVIFAGFDGFPSAYGLMKDGYMESCGVQNLFLETELAIQAILDLQADKTVEKLLIDPGFAITQANIAEKQGEMWGYILWKEKNPG</sequence>
<organism evidence="5 6">
    <name type="scientific">Mesorhizobium robiniae</name>
    <dbReference type="NCBI Taxonomy" id="559315"/>
    <lineage>
        <taxon>Bacteria</taxon>
        <taxon>Pseudomonadati</taxon>
        <taxon>Pseudomonadota</taxon>
        <taxon>Alphaproteobacteria</taxon>
        <taxon>Hyphomicrobiales</taxon>
        <taxon>Phyllobacteriaceae</taxon>
        <taxon>Mesorhizobium</taxon>
    </lineage>
</organism>
<gene>
    <name evidence="5" type="ORF">ABID19_001014</name>
</gene>
<dbReference type="Gene3D" id="3.40.50.2300">
    <property type="match status" value="2"/>
</dbReference>
<evidence type="ECO:0000313" key="6">
    <source>
        <dbReference type="Proteomes" id="UP001549204"/>
    </source>
</evidence>
<comment type="subcellular location">
    <subcellularLocation>
        <location evidence="1">Cell envelope</location>
    </subcellularLocation>
</comment>
<keyword evidence="3" id="KW-0732">Signal</keyword>
<evidence type="ECO:0000256" key="1">
    <source>
        <dbReference type="ARBA" id="ARBA00004196"/>
    </source>
</evidence>
<evidence type="ECO:0000259" key="4">
    <source>
        <dbReference type="Pfam" id="PF13407"/>
    </source>
</evidence>
<name>A0ABV2GIF8_9HYPH</name>
<accession>A0ABV2GIF8</accession>
<dbReference type="PANTHER" id="PTHR46847">
    <property type="entry name" value="D-ALLOSE-BINDING PERIPLASMIC PROTEIN-RELATED"/>
    <property type="match status" value="1"/>
</dbReference>
<evidence type="ECO:0000256" key="3">
    <source>
        <dbReference type="ARBA" id="ARBA00022729"/>
    </source>
</evidence>
<comment type="caution">
    <text evidence="5">The sequence shown here is derived from an EMBL/GenBank/DDBJ whole genome shotgun (WGS) entry which is preliminary data.</text>
</comment>
<keyword evidence="6" id="KW-1185">Reference proteome</keyword>
<dbReference type="Pfam" id="PF13407">
    <property type="entry name" value="Peripla_BP_4"/>
    <property type="match status" value="1"/>
</dbReference>
<protein>
    <submittedName>
        <fullName evidence="5">ABC-type sugar transport system substrate-binding protein</fullName>
    </submittedName>
</protein>
<reference evidence="5 6" key="1">
    <citation type="submission" date="2024-06" db="EMBL/GenBank/DDBJ databases">
        <title>Genomic Encyclopedia of Type Strains, Phase IV (KMG-IV): sequencing the most valuable type-strain genomes for metagenomic binning, comparative biology and taxonomic classification.</title>
        <authorList>
            <person name="Goeker M."/>
        </authorList>
    </citation>
    <scope>NUCLEOTIDE SEQUENCE [LARGE SCALE GENOMIC DNA]</scope>
    <source>
        <strain evidence="5 6">DSM 100022</strain>
    </source>
</reference>
<dbReference type="CDD" id="cd01536">
    <property type="entry name" value="PBP1_ABC_sugar_binding-like"/>
    <property type="match status" value="1"/>
</dbReference>
<evidence type="ECO:0000256" key="2">
    <source>
        <dbReference type="ARBA" id="ARBA00007639"/>
    </source>
</evidence>
<keyword evidence="5" id="KW-0813">Transport</keyword>
<dbReference type="RefSeq" id="WP_352936095.1">
    <property type="nucleotide sequence ID" value="NZ_JBEPMC010000002.1"/>
</dbReference>
<dbReference type="SUPFAM" id="SSF53822">
    <property type="entry name" value="Periplasmic binding protein-like I"/>
    <property type="match status" value="1"/>
</dbReference>
<dbReference type="EMBL" id="JBEPMC010000002">
    <property type="protein sequence ID" value="MET3577997.1"/>
    <property type="molecule type" value="Genomic_DNA"/>
</dbReference>
<dbReference type="InterPro" id="IPR025997">
    <property type="entry name" value="SBP_2_dom"/>
</dbReference>
<dbReference type="InterPro" id="IPR028082">
    <property type="entry name" value="Peripla_BP_I"/>
</dbReference>
<evidence type="ECO:0000313" key="5">
    <source>
        <dbReference type="EMBL" id="MET3577997.1"/>
    </source>
</evidence>
<keyword evidence="5" id="KW-0762">Sugar transport</keyword>
<dbReference type="PANTHER" id="PTHR46847:SF1">
    <property type="entry name" value="D-ALLOSE-BINDING PERIPLASMIC PROTEIN-RELATED"/>
    <property type="match status" value="1"/>
</dbReference>
<dbReference type="Proteomes" id="UP001549204">
    <property type="component" value="Unassembled WGS sequence"/>
</dbReference>
<comment type="similarity">
    <text evidence="2">Belongs to the bacterial solute-binding protein 2 family.</text>
</comment>
<feature type="domain" description="Periplasmic binding protein" evidence="4">
    <location>
        <begin position="34"/>
        <end position="296"/>
    </location>
</feature>
<proteinExistence type="inferred from homology"/>